<protein>
    <submittedName>
        <fullName evidence="2">UDP-glucuronate:glycolipid 2-beta-glucuronosyltransferase</fullName>
        <ecNumber evidence="2">2.4.1.264</ecNumber>
    </submittedName>
</protein>
<dbReference type="OrthoDB" id="495599at2"/>
<evidence type="ECO:0000313" key="3">
    <source>
        <dbReference type="Proteomes" id="UP000049983"/>
    </source>
</evidence>
<dbReference type="EMBL" id="CXWC01000015">
    <property type="protein sequence ID" value="CTQ78688.1"/>
    <property type="molecule type" value="Genomic_DNA"/>
</dbReference>
<keyword evidence="2" id="KW-0328">Glycosyltransferase</keyword>
<dbReference type="RefSeq" id="WP_055120295.1">
    <property type="nucleotide sequence ID" value="NZ_CXWA01000009.1"/>
</dbReference>
<evidence type="ECO:0000259" key="1">
    <source>
        <dbReference type="Pfam" id="PF22059"/>
    </source>
</evidence>
<organism evidence="2 3">
    <name type="scientific">Roseibium album</name>
    <dbReference type="NCBI Taxonomy" id="311410"/>
    <lineage>
        <taxon>Bacteria</taxon>
        <taxon>Pseudomonadati</taxon>
        <taxon>Pseudomonadota</taxon>
        <taxon>Alphaproteobacteria</taxon>
        <taxon>Hyphomicrobiales</taxon>
        <taxon>Stappiaceae</taxon>
        <taxon>Roseibium</taxon>
    </lineage>
</organism>
<dbReference type="InterPro" id="IPR054299">
    <property type="entry name" value="GumK_N"/>
</dbReference>
<dbReference type="EC" id="2.4.1.264" evidence="2"/>
<dbReference type="GO" id="GO:0016757">
    <property type="term" value="F:glycosyltransferase activity"/>
    <property type="evidence" value="ECO:0007669"/>
    <property type="project" value="UniProtKB-KW"/>
</dbReference>
<dbReference type="Gene3D" id="3.40.50.2000">
    <property type="entry name" value="Glycogen Phosphorylase B"/>
    <property type="match status" value="1"/>
</dbReference>
<accession>A0A0M6ZHE8</accession>
<dbReference type="GeneID" id="97673014"/>
<proteinExistence type="predicted"/>
<evidence type="ECO:0000313" key="2">
    <source>
        <dbReference type="EMBL" id="CTQ78688.1"/>
    </source>
</evidence>
<keyword evidence="3" id="KW-1185">Reference proteome</keyword>
<dbReference type="Gene3D" id="3.40.50.11010">
    <property type="match status" value="1"/>
</dbReference>
<dbReference type="Proteomes" id="UP000049983">
    <property type="component" value="Unassembled WGS sequence"/>
</dbReference>
<dbReference type="AlphaFoldDB" id="A0A0M6ZHE8"/>
<keyword evidence="2" id="KW-0808">Transferase</keyword>
<name>A0A0M6ZHE8_9HYPH</name>
<dbReference type="Pfam" id="PF22059">
    <property type="entry name" value="GumK_N"/>
    <property type="match status" value="1"/>
</dbReference>
<dbReference type="SUPFAM" id="SSF53756">
    <property type="entry name" value="UDP-Glycosyltransferase/glycogen phosphorylase"/>
    <property type="match status" value="1"/>
</dbReference>
<dbReference type="STRING" id="311410.LA5095_05199"/>
<reference evidence="3" key="1">
    <citation type="submission" date="2015-07" db="EMBL/GenBank/DDBJ databases">
        <authorList>
            <person name="Rodrigo-Torres Lidia"/>
            <person name="Arahal R.David."/>
        </authorList>
    </citation>
    <scope>NUCLEOTIDE SEQUENCE [LARGE SCALE GENOMIC DNA]</scope>
    <source>
        <strain evidence="3">CECT 5096</strain>
    </source>
</reference>
<sequence length="362" mass="40683">MPEEILLVSRHDYRTGWRANLHFLADAYRDLGCNVRFVSTGFSPLSLLSSDHRKGLFWAGNTWQNINGVDCYLWRSIIHPFGKGLGNLKSLTSGLFKWWINSTCNALDDAAASADVVIVESGISASLVGRIRRSAPKAKIIYLVSDLLDTVGAHPFIEEQLFRDRDAISHIVVVARAMAAHFEPYRRPVHFIPHGLSKSEFDNIGPRPYSAGRNVVTVGSMLFDPGFFHVGARSFPDVQFHLIGTPQMEEKPENVTEYGRMPFDQTLPFLKHADAGIAPYHDQDHAEYLSDSSMKLMQYDYLQLPAICPDFAAGDNVNRHGYRPGNEPSIRTAIENALQTPFKANTTEMLDWKDVATRYIEL</sequence>
<feature type="domain" description="Glucuronosyltransferase GumK N-terminal" evidence="1">
    <location>
        <begin position="7"/>
        <end position="174"/>
    </location>
</feature>
<gene>
    <name evidence="2" type="primary">gumK</name>
    <name evidence="2" type="ORF">LA5096_05774</name>
</gene>